<comment type="caution">
    <text evidence="2">The sequence shown here is derived from an EMBL/GenBank/DDBJ whole genome shotgun (WGS) entry which is preliminary data.</text>
</comment>
<dbReference type="Proteomes" id="UP000233551">
    <property type="component" value="Unassembled WGS sequence"/>
</dbReference>
<dbReference type="STRING" id="22663.A0A2I0J2P9"/>
<protein>
    <submittedName>
        <fullName evidence="2">Uncharacterized protein</fullName>
    </submittedName>
</protein>
<evidence type="ECO:0000256" key="1">
    <source>
        <dbReference type="SAM" id="Phobius"/>
    </source>
</evidence>
<proteinExistence type="predicted"/>
<keyword evidence="3" id="KW-1185">Reference proteome</keyword>
<accession>A0A2I0J2P9</accession>
<dbReference type="AlphaFoldDB" id="A0A2I0J2P9"/>
<keyword evidence="1" id="KW-0472">Membrane</keyword>
<name>A0A2I0J2P9_PUNGR</name>
<keyword evidence="1" id="KW-0812">Transmembrane</keyword>
<keyword evidence="1" id="KW-1133">Transmembrane helix</keyword>
<feature type="transmembrane region" description="Helical" evidence="1">
    <location>
        <begin position="12"/>
        <end position="35"/>
    </location>
</feature>
<evidence type="ECO:0000313" key="3">
    <source>
        <dbReference type="Proteomes" id="UP000233551"/>
    </source>
</evidence>
<dbReference type="EMBL" id="PGOL01002108">
    <property type="protein sequence ID" value="PKI50512.1"/>
    <property type="molecule type" value="Genomic_DNA"/>
</dbReference>
<organism evidence="2 3">
    <name type="scientific">Punica granatum</name>
    <name type="common">Pomegranate</name>
    <dbReference type="NCBI Taxonomy" id="22663"/>
    <lineage>
        <taxon>Eukaryota</taxon>
        <taxon>Viridiplantae</taxon>
        <taxon>Streptophyta</taxon>
        <taxon>Embryophyta</taxon>
        <taxon>Tracheophyta</taxon>
        <taxon>Spermatophyta</taxon>
        <taxon>Magnoliopsida</taxon>
        <taxon>eudicotyledons</taxon>
        <taxon>Gunneridae</taxon>
        <taxon>Pentapetalae</taxon>
        <taxon>rosids</taxon>
        <taxon>malvids</taxon>
        <taxon>Myrtales</taxon>
        <taxon>Lythraceae</taxon>
        <taxon>Punica</taxon>
    </lineage>
</organism>
<evidence type="ECO:0000313" key="2">
    <source>
        <dbReference type="EMBL" id="PKI50512.1"/>
    </source>
</evidence>
<sequence>MTLCYPSTPKKLAMTVGFFFAGAGLFGYGLHLWYVNAAPQRARIQARSEFVKEKLRRKYGDGRSHPNSPHWQPTFTVILLPKAQIEAPELQNQPLSLEIKAQRLR</sequence>
<gene>
    <name evidence="2" type="ORF">CRG98_029117</name>
</gene>
<reference evidence="2 3" key="1">
    <citation type="submission" date="2017-11" db="EMBL/GenBank/DDBJ databases">
        <title>De-novo sequencing of pomegranate (Punica granatum L.) genome.</title>
        <authorList>
            <person name="Akparov Z."/>
            <person name="Amiraslanov A."/>
            <person name="Hajiyeva S."/>
            <person name="Abbasov M."/>
            <person name="Kaur K."/>
            <person name="Hamwieh A."/>
            <person name="Solovyev V."/>
            <person name="Salamov A."/>
            <person name="Braich B."/>
            <person name="Kosarev P."/>
            <person name="Mahmoud A."/>
            <person name="Hajiyev E."/>
            <person name="Babayeva S."/>
            <person name="Izzatullayeva V."/>
            <person name="Mammadov A."/>
            <person name="Mammadov A."/>
            <person name="Sharifova S."/>
            <person name="Ojaghi J."/>
            <person name="Eynullazada K."/>
            <person name="Bayramov B."/>
            <person name="Abdulazimova A."/>
            <person name="Shahmuradov I."/>
        </authorList>
    </citation>
    <scope>NUCLEOTIDE SEQUENCE [LARGE SCALE GENOMIC DNA]</scope>
    <source>
        <strain evidence="3">cv. AG2017</strain>
        <tissue evidence="2">Leaf</tissue>
    </source>
</reference>